<dbReference type="InterPro" id="IPR050911">
    <property type="entry name" value="DRAM/TMEM150_Autophagy_Mod"/>
</dbReference>
<evidence type="ECO:0000256" key="3">
    <source>
        <dbReference type="ARBA" id="ARBA00022692"/>
    </source>
</evidence>
<feature type="transmembrane region" description="Helical" evidence="6">
    <location>
        <begin position="12"/>
        <end position="30"/>
    </location>
</feature>
<dbReference type="InterPro" id="IPR019402">
    <property type="entry name" value="CWH43_N"/>
</dbReference>
<organism evidence="8 9">
    <name type="scientific">Pocillopora meandrina</name>
    <dbReference type="NCBI Taxonomy" id="46732"/>
    <lineage>
        <taxon>Eukaryota</taxon>
        <taxon>Metazoa</taxon>
        <taxon>Cnidaria</taxon>
        <taxon>Anthozoa</taxon>
        <taxon>Hexacorallia</taxon>
        <taxon>Scleractinia</taxon>
        <taxon>Astrocoeniina</taxon>
        <taxon>Pocilloporidae</taxon>
        <taxon>Pocillopora</taxon>
    </lineage>
</organism>
<evidence type="ECO:0000256" key="4">
    <source>
        <dbReference type="ARBA" id="ARBA00022989"/>
    </source>
</evidence>
<feature type="transmembrane region" description="Helical" evidence="6">
    <location>
        <begin position="50"/>
        <end position="71"/>
    </location>
</feature>
<sequence length="282" mass="32028">MAIISRCVPYLPLLWSLLLIVTVIMSRLMADASHTREALLKASYSMVQSIFSEFLDLLALVGIVSIVVRYLQLDLAIQDLTGEFRSRFSRLRSASVSLGLASMLGITLVSNFRQPNHQKHTEVPGIVHYIGRTVVGICGITYCSLQTVITYYLIKPQTNTVKLFALRLATSILLCVSGLVHVSMDVWLAAQLLKGTANAEKQMHSNLKDEEDIMFSIYNISDWLTYVLFALFSSTYYVEFCRLDRLEMSCFQKHSPEKKPTEWVRNNYAKLKHEESENSDLE</sequence>
<evidence type="ECO:0000256" key="6">
    <source>
        <dbReference type="SAM" id="Phobius"/>
    </source>
</evidence>
<dbReference type="PANTHER" id="PTHR21324:SF2">
    <property type="entry name" value="EG:22E5.9 PROTEIN"/>
    <property type="match status" value="1"/>
</dbReference>
<dbReference type="GO" id="GO:0012505">
    <property type="term" value="C:endomembrane system"/>
    <property type="evidence" value="ECO:0007669"/>
    <property type="project" value="UniProtKB-SubCell"/>
</dbReference>
<evidence type="ECO:0000259" key="7">
    <source>
        <dbReference type="Pfam" id="PF10277"/>
    </source>
</evidence>
<feature type="transmembrane region" description="Helical" evidence="6">
    <location>
        <begin position="166"/>
        <end position="193"/>
    </location>
</feature>
<evidence type="ECO:0000256" key="1">
    <source>
        <dbReference type="ARBA" id="ARBA00004127"/>
    </source>
</evidence>
<dbReference type="AlphaFoldDB" id="A0AAU9WGD4"/>
<feature type="transmembrane region" description="Helical" evidence="6">
    <location>
        <begin position="91"/>
        <end position="109"/>
    </location>
</feature>
<dbReference type="Proteomes" id="UP001159428">
    <property type="component" value="Unassembled WGS sequence"/>
</dbReference>
<reference evidence="8 9" key="1">
    <citation type="submission" date="2022-05" db="EMBL/GenBank/DDBJ databases">
        <authorList>
            <consortium name="Genoscope - CEA"/>
            <person name="William W."/>
        </authorList>
    </citation>
    <scope>NUCLEOTIDE SEQUENCE [LARGE SCALE GENOMIC DNA]</scope>
</reference>
<gene>
    <name evidence="8" type="ORF">PMEA_00005980</name>
</gene>
<proteinExistence type="inferred from homology"/>
<accession>A0AAU9WGD4</accession>
<name>A0AAU9WGD4_9CNID</name>
<comment type="subcellular location">
    <subcellularLocation>
        <location evidence="1">Endomembrane system</location>
        <topology evidence="1">Multi-pass membrane protein</topology>
    </subcellularLocation>
</comment>
<dbReference type="Pfam" id="PF10277">
    <property type="entry name" value="Frag1"/>
    <property type="match status" value="1"/>
</dbReference>
<evidence type="ECO:0000313" key="8">
    <source>
        <dbReference type="EMBL" id="CAH3113982.1"/>
    </source>
</evidence>
<keyword evidence="4 6" id="KW-1133">Transmembrane helix</keyword>
<comment type="similarity">
    <text evidence="2">Belongs to the DRAM/TMEM150 family.</text>
</comment>
<dbReference type="EMBL" id="CALNXJ010000014">
    <property type="protein sequence ID" value="CAH3113982.1"/>
    <property type="molecule type" value="Genomic_DNA"/>
</dbReference>
<evidence type="ECO:0000256" key="2">
    <source>
        <dbReference type="ARBA" id="ARBA00006565"/>
    </source>
</evidence>
<keyword evidence="3 6" id="KW-0812">Transmembrane</keyword>
<feature type="domain" description="CWH43-like N-terminal" evidence="7">
    <location>
        <begin position="48"/>
        <end position="240"/>
    </location>
</feature>
<keyword evidence="9" id="KW-1185">Reference proteome</keyword>
<evidence type="ECO:0000313" key="9">
    <source>
        <dbReference type="Proteomes" id="UP001159428"/>
    </source>
</evidence>
<comment type="caution">
    <text evidence="8">The sequence shown here is derived from an EMBL/GenBank/DDBJ whole genome shotgun (WGS) entry which is preliminary data.</text>
</comment>
<feature type="transmembrane region" description="Helical" evidence="6">
    <location>
        <begin position="213"/>
        <end position="238"/>
    </location>
</feature>
<keyword evidence="5 6" id="KW-0472">Membrane</keyword>
<protein>
    <recommendedName>
        <fullName evidence="7">CWH43-like N-terminal domain-containing protein</fullName>
    </recommendedName>
</protein>
<dbReference type="PANTHER" id="PTHR21324">
    <property type="entry name" value="FASTING-INDUCIBLE INTEGRAL MEMBRANE PROTEIN TM6P1-RELATED"/>
    <property type="match status" value="1"/>
</dbReference>
<feature type="transmembrane region" description="Helical" evidence="6">
    <location>
        <begin position="129"/>
        <end position="154"/>
    </location>
</feature>
<evidence type="ECO:0000256" key="5">
    <source>
        <dbReference type="ARBA" id="ARBA00023136"/>
    </source>
</evidence>